<reference evidence="2" key="2">
    <citation type="journal article" date="2015" name="Data Brief">
        <title>Shoot transcriptome of the giant reed, Arundo donax.</title>
        <authorList>
            <person name="Barrero R.A."/>
            <person name="Guerrero F.D."/>
            <person name="Moolhuijzen P."/>
            <person name="Goolsby J.A."/>
            <person name="Tidwell J."/>
            <person name="Bellgard S.E."/>
            <person name="Bellgard M.I."/>
        </authorList>
    </citation>
    <scope>NUCLEOTIDE SEQUENCE</scope>
    <source>
        <tissue evidence="2">Shoot tissue taken approximately 20 cm above the soil surface</tissue>
    </source>
</reference>
<dbReference type="AlphaFoldDB" id="A0A0A9GPL9"/>
<protein>
    <submittedName>
        <fullName evidence="2">Uncharacterized protein</fullName>
    </submittedName>
</protein>
<feature type="region of interest" description="Disordered" evidence="1">
    <location>
        <begin position="1"/>
        <end position="31"/>
    </location>
</feature>
<name>A0A0A9GPL9_ARUDO</name>
<organism evidence="2">
    <name type="scientific">Arundo donax</name>
    <name type="common">Giant reed</name>
    <name type="synonym">Donax arundinaceus</name>
    <dbReference type="NCBI Taxonomy" id="35708"/>
    <lineage>
        <taxon>Eukaryota</taxon>
        <taxon>Viridiplantae</taxon>
        <taxon>Streptophyta</taxon>
        <taxon>Embryophyta</taxon>
        <taxon>Tracheophyta</taxon>
        <taxon>Spermatophyta</taxon>
        <taxon>Magnoliopsida</taxon>
        <taxon>Liliopsida</taxon>
        <taxon>Poales</taxon>
        <taxon>Poaceae</taxon>
        <taxon>PACMAD clade</taxon>
        <taxon>Arundinoideae</taxon>
        <taxon>Arundineae</taxon>
        <taxon>Arundo</taxon>
    </lineage>
</organism>
<feature type="compositionally biased region" description="Basic and acidic residues" evidence="1">
    <location>
        <begin position="1"/>
        <end position="12"/>
    </location>
</feature>
<reference evidence="2" key="1">
    <citation type="submission" date="2014-09" db="EMBL/GenBank/DDBJ databases">
        <authorList>
            <person name="Magalhaes I.L.F."/>
            <person name="Oliveira U."/>
            <person name="Santos F.R."/>
            <person name="Vidigal T.H.D.A."/>
            <person name="Brescovit A.D."/>
            <person name="Santos A.J."/>
        </authorList>
    </citation>
    <scope>NUCLEOTIDE SEQUENCE</scope>
    <source>
        <tissue evidence="2">Shoot tissue taken approximately 20 cm above the soil surface</tissue>
    </source>
</reference>
<evidence type="ECO:0000313" key="2">
    <source>
        <dbReference type="EMBL" id="JAE27075.1"/>
    </source>
</evidence>
<dbReference type="EMBL" id="GBRH01170821">
    <property type="protein sequence ID" value="JAE27075.1"/>
    <property type="molecule type" value="Transcribed_RNA"/>
</dbReference>
<accession>A0A0A9GPL9</accession>
<proteinExistence type="predicted"/>
<evidence type="ECO:0000256" key="1">
    <source>
        <dbReference type="SAM" id="MobiDB-lite"/>
    </source>
</evidence>
<sequence>MRESTKQTERKSNINGDLGSESGHLRKSLED</sequence>